<proteinExistence type="predicted"/>
<sequence>MDTPRYAYRPLLQASSIRLLCLTPSADRDEQLKATLIHTTLEELSNDVTGQYTALSYVWGDGPPTGEIWLDGEPRKIMETLDAALRDMRYRTRERRVWADALCINQDDIQERTKQVPIMDRIYSLATETIIHLSPLCPGAEELFRYISQKREKFTEDSWPAREVIINRPWFKRVWVFQELVLSRNPWIQVGHLRVTWNDYCRVMLRFGGHEQPKDMVSAEWEAEYLPCPVDGSYECQDESHDQAIQTLQKMDTARSHHSWRTLIQLLQTRRGLGAKDARDIVYAHLAMSSCSALKSRHLVVDYAESVHQTYVSVARYILEMDSGTIGNLCLLIDCVEAGGIAQRSSDLPSWVPDWRIPRGPLPALTPIVPAYRRFHASCAALTYLVVIKTDSPLLVGAGYVCDAVEMVGPLVPPPSSVSGLSFFYHQSNLKSLVDILHHGHERHPVTEPHVVSPSRLKDFPWLLTGSYSDRFSTFIAECQTWLDGPSGADKYFQTNSPYARYAPEINSKTDRVGIEPKLDPDTLGLEGRRLIITKSGLYGAVPSQTQPGDLCVCIAPLRDPVIIHPNLPPEVSDPNLNGKVNHVARNLTLKLSRGGGLWLSIWPPRHWQDGCPQRDTDIIHCTLIGRCRIYNFKPWSHGIFRNMSTTEPLKVKDASDVNNSKEETTYDTEDPFERDPCSSLFVIH</sequence>
<evidence type="ECO:0000259" key="2">
    <source>
        <dbReference type="Pfam" id="PF06985"/>
    </source>
</evidence>
<protein>
    <submittedName>
        <fullName evidence="3">Heterokaryon incompatibility protein-domain-containing protein</fullName>
    </submittedName>
</protein>
<feature type="region of interest" description="Disordered" evidence="1">
    <location>
        <begin position="653"/>
        <end position="673"/>
    </location>
</feature>
<dbReference type="PANTHER" id="PTHR24148">
    <property type="entry name" value="ANKYRIN REPEAT DOMAIN-CONTAINING PROTEIN 39 HOMOLOG-RELATED"/>
    <property type="match status" value="1"/>
</dbReference>
<dbReference type="AlphaFoldDB" id="A0AAV9GD22"/>
<name>A0AAV9GD22_9PEZI</name>
<dbReference type="PANTHER" id="PTHR24148:SF73">
    <property type="entry name" value="HET DOMAIN PROTEIN (AFU_ORTHOLOGUE AFUA_8G01020)"/>
    <property type="match status" value="1"/>
</dbReference>
<dbReference type="Pfam" id="PF06985">
    <property type="entry name" value="HET"/>
    <property type="match status" value="1"/>
</dbReference>
<comment type="caution">
    <text evidence="3">The sequence shown here is derived from an EMBL/GenBank/DDBJ whole genome shotgun (WGS) entry which is preliminary data.</text>
</comment>
<dbReference type="EMBL" id="MU865957">
    <property type="protein sequence ID" value="KAK4446381.1"/>
    <property type="molecule type" value="Genomic_DNA"/>
</dbReference>
<evidence type="ECO:0000256" key="1">
    <source>
        <dbReference type="SAM" id="MobiDB-lite"/>
    </source>
</evidence>
<evidence type="ECO:0000313" key="4">
    <source>
        <dbReference type="Proteomes" id="UP001321760"/>
    </source>
</evidence>
<feature type="domain" description="Heterokaryon incompatibility" evidence="2">
    <location>
        <begin position="52"/>
        <end position="179"/>
    </location>
</feature>
<accession>A0AAV9GD22</accession>
<organism evidence="3 4">
    <name type="scientific">Podospora aff. communis PSN243</name>
    <dbReference type="NCBI Taxonomy" id="3040156"/>
    <lineage>
        <taxon>Eukaryota</taxon>
        <taxon>Fungi</taxon>
        <taxon>Dikarya</taxon>
        <taxon>Ascomycota</taxon>
        <taxon>Pezizomycotina</taxon>
        <taxon>Sordariomycetes</taxon>
        <taxon>Sordariomycetidae</taxon>
        <taxon>Sordariales</taxon>
        <taxon>Podosporaceae</taxon>
        <taxon>Podospora</taxon>
    </lineage>
</organism>
<reference evidence="3" key="1">
    <citation type="journal article" date="2023" name="Mol. Phylogenet. Evol.">
        <title>Genome-scale phylogeny and comparative genomics of the fungal order Sordariales.</title>
        <authorList>
            <person name="Hensen N."/>
            <person name="Bonometti L."/>
            <person name="Westerberg I."/>
            <person name="Brannstrom I.O."/>
            <person name="Guillou S."/>
            <person name="Cros-Aarteil S."/>
            <person name="Calhoun S."/>
            <person name="Haridas S."/>
            <person name="Kuo A."/>
            <person name="Mondo S."/>
            <person name="Pangilinan J."/>
            <person name="Riley R."/>
            <person name="LaButti K."/>
            <person name="Andreopoulos B."/>
            <person name="Lipzen A."/>
            <person name="Chen C."/>
            <person name="Yan M."/>
            <person name="Daum C."/>
            <person name="Ng V."/>
            <person name="Clum A."/>
            <person name="Steindorff A."/>
            <person name="Ohm R.A."/>
            <person name="Martin F."/>
            <person name="Silar P."/>
            <person name="Natvig D.O."/>
            <person name="Lalanne C."/>
            <person name="Gautier V."/>
            <person name="Ament-Velasquez S.L."/>
            <person name="Kruys A."/>
            <person name="Hutchinson M.I."/>
            <person name="Powell A.J."/>
            <person name="Barry K."/>
            <person name="Miller A.N."/>
            <person name="Grigoriev I.V."/>
            <person name="Debuchy R."/>
            <person name="Gladieux P."/>
            <person name="Hiltunen Thoren M."/>
            <person name="Johannesson H."/>
        </authorList>
    </citation>
    <scope>NUCLEOTIDE SEQUENCE</scope>
    <source>
        <strain evidence="3">PSN243</strain>
    </source>
</reference>
<keyword evidence="4" id="KW-1185">Reference proteome</keyword>
<evidence type="ECO:0000313" key="3">
    <source>
        <dbReference type="EMBL" id="KAK4446381.1"/>
    </source>
</evidence>
<feature type="compositionally biased region" description="Basic and acidic residues" evidence="1">
    <location>
        <begin position="653"/>
        <end position="665"/>
    </location>
</feature>
<gene>
    <name evidence="3" type="ORF">QBC34DRAFT_411605</name>
</gene>
<reference evidence="3" key="2">
    <citation type="submission" date="2023-05" db="EMBL/GenBank/DDBJ databases">
        <authorList>
            <consortium name="Lawrence Berkeley National Laboratory"/>
            <person name="Steindorff A."/>
            <person name="Hensen N."/>
            <person name="Bonometti L."/>
            <person name="Westerberg I."/>
            <person name="Brannstrom I.O."/>
            <person name="Guillou S."/>
            <person name="Cros-Aarteil S."/>
            <person name="Calhoun S."/>
            <person name="Haridas S."/>
            <person name="Kuo A."/>
            <person name="Mondo S."/>
            <person name="Pangilinan J."/>
            <person name="Riley R."/>
            <person name="Labutti K."/>
            <person name="Andreopoulos B."/>
            <person name="Lipzen A."/>
            <person name="Chen C."/>
            <person name="Yanf M."/>
            <person name="Daum C."/>
            <person name="Ng V."/>
            <person name="Clum A."/>
            <person name="Ohm R."/>
            <person name="Martin F."/>
            <person name="Silar P."/>
            <person name="Natvig D."/>
            <person name="Lalanne C."/>
            <person name="Gautier V."/>
            <person name="Ament-Velasquez S.L."/>
            <person name="Kruys A."/>
            <person name="Hutchinson M.I."/>
            <person name="Powell A.J."/>
            <person name="Barry K."/>
            <person name="Miller A.N."/>
            <person name="Grigoriev I.V."/>
            <person name="Debuchy R."/>
            <person name="Gladieux P."/>
            <person name="Thoren M.H."/>
            <person name="Johannesson H."/>
        </authorList>
    </citation>
    <scope>NUCLEOTIDE SEQUENCE</scope>
    <source>
        <strain evidence="3">PSN243</strain>
    </source>
</reference>
<dbReference type="InterPro" id="IPR052895">
    <property type="entry name" value="HetReg/Transcr_Mod"/>
</dbReference>
<dbReference type="Proteomes" id="UP001321760">
    <property type="component" value="Unassembled WGS sequence"/>
</dbReference>
<dbReference type="InterPro" id="IPR010730">
    <property type="entry name" value="HET"/>
</dbReference>